<organism evidence="1 2">
    <name type="scientific">Colocasia esculenta</name>
    <name type="common">Wild taro</name>
    <name type="synonym">Arum esculentum</name>
    <dbReference type="NCBI Taxonomy" id="4460"/>
    <lineage>
        <taxon>Eukaryota</taxon>
        <taxon>Viridiplantae</taxon>
        <taxon>Streptophyta</taxon>
        <taxon>Embryophyta</taxon>
        <taxon>Tracheophyta</taxon>
        <taxon>Spermatophyta</taxon>
        <taxon>Magnoliopsida</taxon>
        <taxon>Liliopsida</taxon>
        <taxon>Araceae</taxon>
        <taxon>Aroideae</taxon>
        <taxon>Colocasieae</taxon>
        <taxon>Colocasia</taxon>
    </lineage>
</organism>
<evidence type="ECO:0000313" key="2">
    <source>
        <dbReference type="Proteomes" id="UP000652761"/>
    </source>
</evidence>
<gene>
    <name evidence="1" type="ORF">Taro_003388</name>
</gene>
<comment type="caution">
    <text evidence="1">The sequence shown here is derived from an EMBL/GenBank/DDBJ whole genome shotgun (WGS) entry which is preliminary data.</text>
</comment>
<proteinExistence type="predicted"/>
<reference evidence="1" key="1">
    <citation type="submission" date="2017-07" db="EMBL/GenBank/DDBJ databases">
        <title>Taro Niue Genome Assembly and Annotation.</title>
        <authorList>
            <person name="Atibalentja N."/>
            <person name="Keating K."/>
            <person name="Fields C.J."/>
        </authorList>
    </citation>
    <scope>NUCLEOTIDE SEQUENCE</scope>
    <source>
        <strain evidence="1">Niue_2</strain>
        <tissue evidence="1">Leaf</tissue>
    </source>
</reference>
<dbReference type="Proteomes" id="UP000652761">
    <property type="component" value="Unassembled WGS sequence"/>
</dbReference>
<sequence length="181" mass="20439">MDLQLCVCSEVCPGVGTIGIEVSERRLTGVEVELCSVKAEYTLLAVLLPTKLRFAWEACSLGNDLPKEIKMARHFQLFNNYRYVHRLPEVQFSQLKQAISALGSAVALTEAIQVHFATLQDPFRTWVERYKVYVALCQGLKTKQNLYPISVDQFLACASFGTVTFYIVSLDRDAYANFLDE</sequence>
<dbReference type="EMBL" id="NMUH01000087">
    <property type="protein sequence ID" value="MQL71040.1"/>
    <property type="molecule type" value="Genomic_DNA"/>
</dbReference>
<dbReference type="AlphaFoldDB" id="A0A843TNT7"/>
<protein>
    <submittedName>
        <fullName evidence="1">Uncharacterized protein</fullName>
    </submittedName>
</protein>
<name>A0A843TNT7_COLES</name>
<evidence type="ECO:0000313" key="1">
    <source>
        <dbReference type="EMBL" id="MQL71040.1"/>
    </source>
</evidence>
<keyword evidence="2" id="KW-1185">Reference proteome</keyword>
<accession>A0A843TNT7</accession>